<dbReference type="Gene3D" id="3.40.50.720">
    <property type="entry name" value="NAD(P)-binding Rossmann-like Domain"/>
    <property type="match status" value="2"/>
</dbReference>
<comment type="similarity">
    <text evidence="2">Belongs to the D-isomer specific 2-hydroxyacid dehydrogenase family.</text>
</comment>
<dbReference type="Gene3D" id="2.40.50.140">
    <property type="entry name" value="Nucleic acid-binding proteins"/>
    <property type="match status" value="1"/>
</dbReference>
<dbReference type="InterPro" id="IPR050223">
    <property type="entry name" value="D-isomer_2-hydroxyacid_DH"/>
</dbReference>
<dbReference type="PANTHER" id="PTHR10996:SF277">
    <property type="entry name" value="GLYOXYLATE REDUCTASE_HYDROXYPYRUVATE REDUCTASE"/>
    <property type="match status" value="1"/>
</dbReference>
<accession>A0A261Y5H3</accession>
<gene>
    <name evidence="5" type="ORF">BZG36_00951</name>
</gene>
<dbReference type="OrthoDB" id="9991913at2759"/>
<sequence>MGDTILFSDIFDIKDIDPDGKKFDSVSRCRARSENYEMDLTLDYNNELYPLEIGEKFSLVLASTLSLSGEVDPGTVEKKDSWRDRPLGERDLSDDYEYVMYGKVYRFEEARGSAVGQRISVFISFGAQQYLTSLDIDLDQWDQDCTMPRDELLKRCRGVHGILCLLTDKMDQAVLDAAGPECRVISTMSVGYDHIDVSSVQKAGIALGYTPNVLTDATADTTILLALCAARRIKECLRAVEGEWREWRPTWLCGTQFTGKTLGIVGLGRIGEAVVQRMRAFGIRRVVYASRSAKPERDQLLRVERVELDELLRVSDVVVCTAALTEETKDMFDLNAFKRMKPSAIFVNSSRGGLVQQDDLVTALSSSPPLIGAAGLDVTTPEPLPPTHPLLALDNCVIVPHIGSATYETREEMGRLAVENLSRGLQGQALVHSVYVMP</sequence>
<dbReference type="Pfam" id="PF02826">
    <property type="entry name" value="2-Hacid_dh_C"/>
    <property type="match status" value="1"/>
</dbReference>
<dbReference type="InterPro" id="IPR006139">
    <property type="entry name" value="D-isomer_2_OHA_DH_cat_dom"/>
</dbReference>
<dbReference type="Pfam" id="PF03870">
    <property type="entry name" value="RNA_pol_Rpb8"/>
    <property type="match status" value="1"/>
</dbReference>
<dbReference type="GO" id="GO:0051287">
    <property type="term" value="F:NAD binding"/>
    <property type="evidence" value="ECO:0007669"/>
    <property type="project" value="InterPro"/>
</dbReference>
<dbReference type="Proteomes" id="UP000242875">
    <property type="component" value="Unassembled WGS sequence"/>
</dbReference>
<dbReference type="SUPFAM" id="SSF51735">
    <property type="entry name" value="NAD(P)-binding Rossmann-fold domains"/>
    <property type="match status" value="1"/>
</dbReference>
<protein>
    <recommendedName>
        <fullName evidence="7">Glyoxylate reductase/hydroxypyruvate reductase</fullName>
    </recommendedName>
</protein>
<evidence type="ECO:0000256" key="2">
    <source>
        <dbReference type="RuleBase" id="RU003719"/>
    </source>
</evidence>
<dbReference type="SUPFAM" id="SSF50249">
    <property type="entry name" value="Nucleic acid-binding proteins"/>
    <property type="match status" value="1"/>
</dbReference>
<dbReference type="InterPro" id="IPR012340">
    <property type="entry name" value="NA-bd_OB-fold"/>
</dbReference>
<keyword evidence="1 2" id="KW-0560">Oxidoreductase</keyword>
<name>A0A261Y5H3_9FUNG</name>
<evidence type="ECO:0008006" key="7">
    <source>
        <dbReference type="Google" id="ProtNLM"/>
    </source>
</evidence>
<evidence type="ECO:0000259" key="4">
    <source>
        <dbReference type="Pfam" id="PF02826"/>
    </source>
</evidence>
<feature type="domain" description="D-isomer specific 2-hydroxyacid dehydrogenase NAD-binding" evidence="4">
    <location>
        <begin position="225"/>
        <end position="403"/>
    </location>
</feature>
<keyword evidence="6" id="KW-1185">Reference proteome</keyword>
<evidence type="ECO:0000313" key="6">
    <source>
        <dbReference type="Proteomes" id="UP000242875"/>
    </source>
</evidence>
<dbReference type="GO" id="GO:0005829">
    <property type="term" value="C:cytosol"/>
    <property type="evidence" value="ECO:0007669"/>
    <property type="project" value="TreeGrafter"/>
</dbReference>
<dbReference type="GO" id="GO:0006351">
    <property type="term" value="P:DNA-templated transcription"/>
    <property type="evidence" value="ECO:0007669"/>
    <property type="project" value="InterPro"/>
</dbReference>
<dbReference type="PANTHER" id="PTHR10996">
    <property type="entry name" value="2-HYDROXYACID DEHYDROGENASE-RELATED"/>
    <property type="match status" value="1"/>
</dbReference>
<dbReference type="CDD" id="cd05301">
    <property type="entry name" value="GDH"/>
    <property type="match status" value="1"/>
</dbReference>
<reference evidence="5 6" key="1">
    <citation type="journal article" date="2017" name="Mycologia">
        <title>Bifiguratus adelaidae, gen. et sp. nov., a new member of Mucoromycotina in endophytic and soil-dwelling habitats.</title>
        <authorList>
            <person name="Torres-Cruz T.J."/>
            <person name="Billingsley Tobias T.L."/>
            <person name="Almatruk M."/>
            <person name="Hesse C."/>
            <person name="Kuske C.R."/>
            <person name="Desiro A."/>
            <person name="Benucci G.M."/>
            <person name="Bonito G."/>
            <person name="Stajich J.E."/>
            <person name="Dunlap C."/>
            <person name="Arnold A.E."/>
            <person name="Porras-Alfaro A."/>
        </authorList>
    </citation>
    <scope>NUCLEOTIDE SEQUENCE [LARGE SCALE GENOMIC DNA]</scope>
    <source>
        <strain evidence="5 6">AZ0501</strain>
    </source>
</reference>
<dbReference type="FunFam" id="3.40.50.720:FF:000026">
    <property type="entry name" value="Glyoxylate/hydroxypyruvate reductase B"/>
    <property type="match status" value="1"/>
</dbReference>
<dbReference type="GO" id="GO:0030267">
    <property type="term" value="F:glyoxylate reductase (NADPH) activity"/>
    <property type="evidence" value="ECO:0007669"/>
    <property type="project" value="TreeGrafter"/>
</dbReference>
<dbReference type="AlphaFoldDB" id="A0A261Y5H3"/>
<dbReference type="EMBL" id="MVBO01000009">
    <property type="protein sequence ID" value="OZJ05818.1"/>
    <property type="molecule type" value="Genomic_DNA"/>
</dbReference>
<dbReference type="SUPFAM" id="SSF52283">
    <property type="entry name" value="Formate/glycerate dehydrogenase catalytic domain-like"/>
    <property type="match status" value="1"/>
</dbReference>
<evidence type="ECO:0000313" key="5">
    <source>
        <dbReference type="EMBL" id="OZJ05818.1"/>
    </source>
</evidence>
<evidence type="ECO:0000259" key="3">
    <source>
        <dbReference type="Pfam" id="PF00389"/>
    </source>
</evidence>
<dbReference type="GO" id="GO:0008465">
    <property type="term" value="F:hydroxypyruvate reductase (NADH) activity"/>
    <property type="evidence" value="ECO:0007669"/>
    <property type="project" value="TreeGrafter"/>
</dbReference>
<proteinExistence type="inferred from homology"/>
<organism evidence="5 6">
    <name type="scientific">Bifiguratus adelaidae</name>
    <dbReference type="NCBI Taxonomy" id="1938954"/>
    <lineage>
        <taxon>Eukaryota</taxon>
        <taxon>Fungi</taxon>
        <taxon>Fungi incertae sedis</taxon>
        <taxon>Mucoromycota</taxon>
        <taxon>Mucoromycotina</taxon>
        <taxon>Endogonomycetes</taxon>
        <taxon>Endogonales</taxon>
        <taxon>Endogonales incertae sedis</taxon>
        <taxon>Bifiguratus</taxon>
    </lineage>
</organism>
<feature type="domain" description="D-isomer specific 2-hydroxyacid dehydrogenase catalytic" evidence="3">
    <location>
        <begin position="130"/>
        <end position="434"/>
    </location>
</feature>
<dbReference type="InterPro" id="IPR006140">
    <property type="entry name" value="D-isomer_DH_NAD-bd"/>
</dbReference>
<dbReference type="SMART" id="SM00658">
    <property type="entry name" value="RPOL8c"/>
    <property type="match status" value="1"/>
</dbReference>
<evidence type="ECO:0000256" key="1">
    <source>
        <dbReference type="ARBA" id="ARBA00023002"/>
    </source>
</evidence>
<comment type="caution">
    <text evidence="5">The sequence shown here is derived from an EMBL/GenBank/DDBJ whole genome shotgun (WGS) entry which is preliminary data.</text>
</comment>
<dbReference type="InterPro" id="IPR036291">
    <property type="entry name" value="NAD(P)-bd_dom_sf"/>
</dbReference>
<dbReference type="GO" id="GO:0003899">
    <property type="term" value="F:DNA-directed RNA polymerase activity"/>
    <property type="evidence" value="ECO:0007669"/>
    <property type="project" value="InterPro"/>
</dbReference>
<dbReference type="InterPro" id="IPR005570">
    <property type="entry name" value="RPABC3"/>
</dbReference>
<dbReference type="Pfam" id="PF00389">
    <property type="entry name" value="2-Hacid_dh"/>
    <property type="match status" value="1"/>
</dbReference>